<dbReference type="Proteomes" id="UP001140076">
    <property type="component" value="Unassembled WGS sequence"/>
</dbReference>
<evidence type="ECO:0000256" key="1">
    <source>
        <dbReference type="SAM" id="Phobius"/>
    </source>
</evidence>
<proteinExistence type="predicted"/>
<accession>A0A9X3SGE8</accession>
<keyword evidence="1" id="KW-1133">Transmembrane helix</keyword>
<gene>
    <name evidence="2" type="ORF">LG943_06845</name>
</gene>
<evidence type="ECO:0000313" key="3">
    <source>
        <dbReference type="Proteomes" id="UP001140076"/>
    </source>
</evidence>
<sequence length="199" mass="21402">MLPLPPTDGDLVLRPPRSTVWRVLTSAAVITVVAAVVAWNRAGWAVALGGGLLLLGLAAVLAVHMFRSSIVLTPHEIVVTGLGRPRRRPRAQAAHVLRATLVAPRGGPYHNLFVLDAYGRLLIRLHGTHYTYTDLDRLVRAMGLPVGGPDRPVTAGVFARMYPGILPWAERHPWAVAFTAGGAVVLLILAAFISVTVLW</sequence>
<feature type="transmembrane region" description="Helical" evidence="1">
    <location>
        <begin position="46"/>
        <end position="66"/>
    </location>
</feature>
<reference evidence="2" key="1">
    <citation type="submission" date="2021-10" db="EMBL/GenBank/DDBJ databases">
        <title>Streptomonospora sp. nov., isolated from mangrove soil.</title>
        <authorList>
            <person name="Chen X."/>
            <person name="Ge X."/>
            <person name="Liu W."/>
        </authorList>
    </citation>
    <scope>NUCLEOTIDE SEQUENCE</scope>
    <source>
        <strain evidence="2">S1-112</strain>
    </source>
</reference>
<keyword evidence="3" id="KW-1185">Reference proteome</keyword>
<evidence type="ECO:0000313" key="2">
    <source>
        <dbReference type="EMBL" id="MDA0564044.1"/>
    </source>
</evidence>
<feature type="transmembrane region" description="Helical" evidence="1">
    <location>
        <begin position="174"/>
        <end position="198"/>
    </location>
</feature>
<keyword evidence="1" id="KW-0472">Membrane</keyword>
<name>A0A9X3SGE8_9ACTN</name>
<keyword evidence="1" id="KW-0812">Transmembrane</keyword>
<comment type="caution">
    <text evidence="2">The sequence shown here is derived from an EMBL/GenBank/DDBJ whole genome shotgun (WGS) entry which is preliminary data.</text>
</comment>
<organism evidence="2 3">
    <name type="scientific">Streptomonospora mangrovi</name>
    <dbReference type="NCBI Taxonomy" id="2883123"/>
    <lineage>
        <taxon>Bacteria</taxon>
        <taxon>Bacillati</taxon>
        <taxon>Actinomycetota</taxon>
        <taxon>Actinomycetes</taxon>
        <taxon>Streptosporangiales</taxon>
        <taxon>Nocardiopsidaceae</taxon>
        <taxon>Streptomonospora</taxon>
    </lineage>
</organism>
<dbReference type="EMBL" id="JAJAQC010000008">
    <property type="protein sequence ID" value="MDA0564044.1"/>
    <property type="molecule type" value="Genomic_DNA"/>
</dbReference>
<protein>
    <recommendedName>
        <fullName evidence="4">PH domain-containing protein</fullName>
    </recommendedName>
</protein>
<feature type="transmembrane region" description="Helical" evidence="1">
    <location>
        <begin position="20"/>
        <end position="39"/>
    </location>
</feature>
<evidence type="ECO:0008006" key="4">
    <source>
        <dbReference type="Google" id="ProtNLM"/>
    </source>
</evidence>
<dbReference type="AlphaFoldDB" id="A0A9X3SGE8"/>
<dbReference type="RefSeq" id="WP_270071327.1">
    <property type="nucleotide sequence ID" value="NZ_JAJAQC010000008.1"/>
</dbReference>